<dbReference type="Proteomes" id="UP001320420">
    <property type="component" value="Unassembled WGS sequence"/>
</dbReference>
<comment type="caution">
    <text evidence="2">The sequence shown here is derived from an EMBL/GenBank/DDBJ whole genome shotgun (WGS) entry which is preliminary data.</text>
</comment>
<reference evidence="2 3" key="1">
    <citation type="submission" date="2024-02" db="EMBL/GenBank/DDBJ databases">
        <title>De novo assembly and annotation of 12 fungi associated with fruit tree decline syndrome in Ontario, Canada.</title>
        <authorList>
            <person name="Sulman M."/>
            <person name="Ellouze W."/>
            <person name="Ilyukhin E."/>
        </authorList>
    </citation>
    <scope>NUCLEOTIDE SEQUENCE [LARGE SCALE GENOMIC DNA]</scope>
    <source>
        <strain evidence="2 3">M11/M66-122</strain>
    </source>
</reference>
<protein>
    <recommendedName>
        <fullName evidence="1">SET domain-containing protein</fullName>
    </recommendedName>
</protein>
<feature type="domain" description="SET" evidence="1">
    <location>
        <begin position="19"/>
        <end position="297"/>
    </location>
</feature>
<evidence type="ECO:0000313" key="3">
    <source>
        <dbReference type="Proteomes" id="UP001320420"/>
    </source>
</evidence>
<dbReference type="InterPro" id="IPR046341">
    <property type="entry name" value="SET_dom_sf"/>
</dbReference>
<dbReference type="GO" id="GO:0016279">
    <property type="term" value="F:protein-lysine N-methyltransferase activity"/>
    <property type="evidence" value="ECO:0007669"/>
    <property type="project" value="TreeGrafter"/>
</dbReference>
<organism evidence="2 3">
    <name type="scientific">Diatrype stigma</name>
    <dbReference type="NCBI Taxonomy" id="117547"/>
    <lineage>
        <taxon>Eukaryota</taxon>
        <taxon>Fungi</taxon>
        <taxon>Dikarya</taxon>
        <taxon>Ascomycota</taxon>
        <taxon>Pezizomycotina</taxon>
        <taxon>Sordariomycetes</taxon>
        <taxon>Xylariomycetidae</taxon>
        <taxon>Xylariales</taxon>
        <taxon>Diatrypaceae</taxon>
        <taxon>Diatrype</taxon>
    </lineage>
</organism>
<evidence type="ECO:0000313" key="2">
    <source>
        <dbReference type="EMBL" id="KAK7751080.1"/>
    </source>
</evidence>
<dbReference type="PANTHER" id="PTHR13271:SF137">
    <property type="entry name" value="SET DOMAIN-CONTAINING PROTEIN"/>
    <property type="match status" value="1"/>
</dbReference>
<accession>A0AAN9UMH1</accession>
<proteinExistence type="predicted"/>
<keyword evidence="3" id="KW-1185">Reference proteome</keyword>
<dbReference type="PROSITE" id="PS50280">
    <property type="entry name" value="SET"/>
    <property type="match status" value="1"/>
</dbReference>
<dbReference type="EMBL" id="JAKJXP020000054">
    <property type="protein sequence ID" value="KAK7751080.1"/>
    <property type="molecule type" value="Genomic_DNA"/>
</dbReference>
<dbReference type="Gene3D" id="3.90.1410.10">
    <property type="entry name" value="set domain protein methyltransferase, domain 1"/>
    <property type="match status" value="1"/>
</dbReference>
<dbReference type="Pfam" id="PF00856">
    <property type="entry name" value="SET"/>
    <property type="match status" value="1"/>
</dbReference>
<gene>
    <name evidence="2" type="ORF">SLS62_006909</name>
</gene>
<name>A0AAN9UMH1_9PEZI</name>
<dbReference type="PANTHER" id="PTHR13271">
    <property type="entry name" value="UNCHARACTERIZED PUTATIVE METHYLTRANSFERASE"/>
    <property type="match status" value="1"/>
</dbReference>
<sequence>MDPLEELITWATAKGVKLHGIKPARMPGRGVGIVATRQITQGDVLLEVPTSCLRTTDTVSPALLARKLPRRISVHGLLAADLALDLGLDLQCAASSPNSGSASDSEANSIARSRSAHAPWNAVCPAPADFATMPLVWPAALQALLPGPARELLAKQQAKLARDWADAAAAFAVSAEDDRDDADVGAGAGFNDGTPSPSPSLLLSPEDRYRHAWLLVNTRTFYYYNDKGSSSGTGRGAKRRKVVRPTDPDSCMCLQPVADLFNHDDGEGCAVAFDDAGYTVQASRAFAPGEEVRISYGRHPGDFLLVEYGFAVDDGDGNGNGNRWDEVALDDVVLPRLGARQKKVLEEAGFLGQYVLDGNVSDADADADGAVTVACYRTQVAVRLLCCGAGAEWRRFVDGKDDGAASQGKVDALLGEMLREYQAKAERTIEEVERLGDVGEPEQRAVLVKRWRQIRRLLGANIARLEKNNAQA</sequence>
<dbReference type="SUPFAM" id="SSF82199">
    <property type="entry name" value="SET domain"/>
    <property type="match status" value="1"/>
</dbReference>
<dbReference type="InterPro" id="IPR050600">
    <property type="entry name" value="SETD3_SETD6_MTase"/>
</dbReference>
<dbReference type="AlphaFoldDB" id="A0AAN9UMH1"/>
<dbReference type="InterPro" id="IPR001214">
    <property type="entry name" value="SET_dom"/>
</dbReference>
<evidence type="ECO:0000259" key="1">
    <source>
        <dbReference type="PROSITE" id="PS50280"/>
    </source>
</evidence>